<dbReference type="EMBL" id="CAMXCT030003608">
    <property type="protein sequence ID" value="CAL4792660.1"/>
    <property type="molecule type" value="Genomic_DNA"/>
</dbReference>
<keyword evidence="3" id="KW-1185">Reference proteome</keyword>
<dbReference type="EMBL" id="CAMXCT020003608">
    <property type="protein sequence ID" value="CAL1158723.1"/>
    <property type="molecule type" value="Genomic_DNA"/>
</dbReference>
<sequence length="722" mass="79238">MPDALSEILTVGPVAQAMLIDLHVKSFQEATRRLKVSAWCRKRASPEEFDKYVDFACVFAFLRAEARKITSDPSVDSKLIEAFMSKLLQPQRAPSSKCSQSLAVWADIIAPPMIPTSLQGDAGADVLAAQEQATASKFSEVKIRLAADAHAMNQYNLELNKTAGKQHVAKVLLEKTQLATGKKVVDEFMQNHCWVGLVGDMEMPAEVDIILRATAVRAQVSTDKVNVIGWMDLTKLGVLGQKDVNRIGAWCEKLISKRPTGTVIVMALPLLTSTVSCGALRNDIRKLEDKLLNHRIEFRFTLYLCVSDCTLPAKGTAHRANRNAGKVDPADVNVFCSSQLWREQLLPTVCRPLEESEFVIPGCAQSSAEGRRNYTDVQETAQWLGGSQIPSAILASLTSGIGDSNPTMLANATLYDGCVEKACINMGITCCSQTDRQAPFNTGLQLVKSHLLDMWKAREGAMQNKIPKYQAEPNQCDLPTGPAEPDFKLCSLVDGCLVLPRDVRTEFLTDPVRGPEWRKIVGEFDRCFAVAASRDAADAVPQASGEPANQQQAGFSWESIFADEPRDRASWHQKYDGHVKGKCQWCAQLTAYLVTSPSAAGEDETPRYMLFVEASEDYTIPKDDAFLAYGAGTWLLDGKADAYIEENNDYFKGVLCQFTSDVALVVLEESGTDGPVKTLREIIQQCETAGLVDFELAGHTYTRPPAVVQGVSTDQYLVCLDV</sequence>
<dbReference type="OrthoDB" id="446733at2759"/>
<proteinExistence type="predicted"/>
<reference evidence="2" key="2">
    <citation type="submission" date="2024-04" db="EMBL/GenBank/DDBJ databases">
        <authorList>
            <person name="Chen Y."/>
            <person name="Shah S."/>
            <person name="Dougan E. K."/>
            <person name="Thang M."/>
            <person name="Chan C."/>
        </authorList>
    </citation>
    <scope>NUCLEOTIDE SEQUENCE [LARGE SCALE GENOMIC DNA]</scope>
</reference>
<evidence type="ECO:0000313" key="1">
    <source>
        <dbReference type="EMBL" id="CAI4005348.1"/>
    </source>
</evidence>
<organism evidence="1">
    <name type="scientific">Cladocopium goreaui</name>
    <dbReference type="NCBI Taxonomy" id="2562237"/>
    <lineage>
        <taxon>Eukaryota</taxon>
        <taxon>Sar</taxon>
        <taxon>Alveolata</taxon>
        <taxon>Dinophyceae</taxon>
        <taxon>Suessiales</taxon>
        <taxon>Symbiodiniaceae</taxon>
        <taxon>Cladocopium</taxon>
    </lineage>
</organism>
<evidence type="ECO:0000313" key="2">
    <source>
        <dbReference type="EMBL" id="CAL1158723.1"/>
    </source>
</evidence>
<dbReference type="AlphaFoldDB" id="A0A9P1D6U6"/>
<protein>
    <submittedName>
        <fullName evidence="1">Uncharacterized protein</fullName>
    </submittedName>
</protein>
<accession>A0A9P1D6U6</accession>
<gene>
    <name evidence="1" type="ORF">C1SCF055_LOCUS31080</name>
</gene>
<reference evidence="1" key="1">
    <citation type="submission" date="2022-10" db="EMBL/GenBank/DDBJ databases">
        <authorList>
            <person name="Chen Y."/>
            <person name="Dougan E. K."/>
            <person name="Chan C."/>
            <person name="Rhodes N."/>
            <person name="Thang M."/>
        </authorList>
    </citation>
    <scope>NUCLEOTIDE SEQUENCE</scope>
</reference>
<name>A0A9P1D6U6_9DINO</name>
<dbReference type="EMBL" id="CAMXCT010003608">
    <property type="protein sequence ID" value="CAI4005348.1"/>
    <property type="molecule type" value="Genomic_DNA"/>
</dbReference>
<dbReference type="Proteomes" id="UP001152797">
    <property type="component" value="Unassembled WGS sequence"/>
</dbReference>
<evidence type="ECO:0000313" key="3">
    <source>
        <dbReference type="Proteomes" id="UP001152797"/>
    </source>
</evidence>
<comment type="caution">
    <text evidence="1">The sequence shown here is derived from an EMBL/GenBank/DDBJ whole genome shotgun (WGS) entry which is preliminary data.</text>
</comment>